<protein>
    <recommendedName>
        <fullName evidence="1">DNA polymerase III subunit gamma/tau helical lid domain-containing protein</fullName>
    </recommendedName>
</protein>
<name>A0A5J4QAP3_9ZZZZ</name>
<proteinExistence type="predicted"/>
<feature type="domain" description="DNA polymerase III subunit gamma/tau helical lid" evidence="1">
    <location>
        <begin position="123"/>
        <end position="160"/>
    </location>
</feature>
<evidence type="ECO:0000313" key="2">
    <source>
        <dbReference type="EMBL" id="KAA6318727.1"/>
    </source>
</evidence>
<dbReference type="Gene3D" id="1.10.8.60">
    <property type="match status" value="1"/>
</dbReference>
<feature type="non-terminal residue" evidence="2">
    <location>
        <position position="160"/>
    </location>
</feature>
<dbReference type="CDD" id="cd18137">
    <property type="entry name" value="HLD_clamp_pol_III_gamma_tau"/>
    <property type="match status" value="1"/>
</dbReference>
<accession>A0A5J4QAP3</accession>
<gene>
    <name evidence="2" type="ORF">EZS27_031300</name>
</gene>
<organism evidence="2">
    <name type="scientific">termite gut metagenome</name>
    <dbReference type="NCBI Taxonomy" id="433724"/>
    <lineage>
        <taxon>unclassified sequences</taxon>
        <taxon>metagenomes</taxon>
        <taxon>organismal metagenomes</taxon>
    </lineage>
</organism>
<sequence>MFTPDKIIEIFCMADDFCKEFDLEAQTHQIETLNKKKYHRPSRMSESEIMTIPIGFHLGTFRNFKHYYLFYVQKHLFKEFPDLVSYNRFVELQSKVFILAEIGKSTMGRFYDFNRITGEDMVSYLMYVASKERITAEAEALNVIALKADGGMRDALSIFD</sequence>
<dbReference type="InterPro" id="IPR045085">
    <property type="entry name" value="HLD_clamp_pol_III_gamma_tau"/>
</dbReference>
<dbReference type="EMBL" id="SNRY01004101">
    <property type="protein sequence ID" value="KAA6318727.1"/>
    <property type="molecule type" value="Genomic_DNA"/>
</dbReference>
<dbReference type="AlphaFoldDB" id="A0A5J4QAP3"/>
<reference evidence="2" key="1">
    <citation type="submission" date="2019-03" db="EMBL/GenBank/DDBJ databases">
        <title>Single cell metagenomics reveals metabolic interactions within the superorganism composed of flagellate Streblomastix strix and complex community of Bacteroidetes bacteria on its surface.</title>
        <authorList>
            <person name="Treitli S.C."/>
            <person name="Kolisko M."/>
            <person name="Husnik F."/>
            <person name="Keeling P."/>
            <person name="Hampl V."/>
        </authorList>
    </citation>
    <scope>NUCLEOTIDE SEQUENCE</scope>
    <source>
        <strain evidence="2">STM</strain>
    </source>
</reference>
<dbReference type="Pfam" id="PF22608">
    <property type="entry name" value="DNAX_ATPase_lid"/>
    <property type="match status" value="1"/>
</dbReference>
<evidence type="ECO:0000259" key="1">
    <source>
        <dbReference type="Pfam" id="PF22608"/>
    </source>
</evidence>
<comment type="caution">
    <text evidence="2">The sequence shown here is derived from an EMBL/GenBank/DDBJ whole genome shotgun (WGS) entry which is preliminary data.</text>
</comment>